<accession>A0A7W8J814</accession>
<evidence type="ECO:0000313" key="3">
    <source>
        <dbReference type="Proteomes" id="UP000569092"/>
    </source>
</evidence>
<dbReference type="SUPFAM" id="SSF55909">
    <property type="entry name" value="Pentein"/>
    <property type="match status" value="1"/>
</dbReference>
<evidence type="ECO:0000313" key="2">
    <source>
        <dbReference type="EMBL" id="MBB5344275.1"/>
    </source>
</evidence>
<proteinExistence type="predicted"/>
<dbReference type="GO" id="GO:0009446">
    <property type="term" value="P:putrescine biosynthetic process"/>
    <property type="evidence" value="ECO:0007669"/>
    <property type="project" value="InterPro"/>
</dbReference>
<dbReference type="GO" id="GO:0047632">
    <property type="term" value="F:agmatine deiminase activity"/>
    <property type="evidence" value="ECO:0007669"/>
    <property type="project" value="UniProtKB-EC"/>
</dbReference>
<dbReference type="Proteomes" id="UP000569092">
    <property type="component" value="Unassembled WGS sequence"/>
</dbReference>
<protein>
    <submittedName>
        <fullName evidence="2">Agmatine deiminase</fullName>
        <ecNumber evidence="2">3.5.3.12</ecNumber>
    </submittedName>
</protein>
<organism evidence="2 3">
    <name type="scientific">Tunturiibacter lichenicola</name>
    <dbReference type="NCBI Taxonomy" id="2051959"/>
    <lineage>
        <taxon>Bacteria</taxon>
        <taxon>Pseudomonadati</taxon>
        <taxon>Acidobacteriota</taxon>
        <taxon>Terriglobia</taxon>
        <taxon>Terriglobales</taxon>
        <taxon>Acidobacteriaceae</taxon>
        <taxon>Tunturiibacter</taxon>
    </lineage>
</organism>
<reference evidence="2 3" key="1">
    <citation type="submission" date="2020-08" db="EMBL/GenBank/DDBJ databases">
        <title>Genomic Encyclopedia of Type Strains, Phase IV (KMG-V): Genome sequencing to study the core and pangenomes of soil and plant-associated prokaryotes.</title>
        <authorList>
            <person name="Whitman W."/>
        </authorList>
    </citation>
    <scope>NUCLEOTIDE SEQUENCE [LARGE SCALE GENOMIC DNA]</scope>
    <source>
        <strain evidence="2 3">M8US30</strain>
    </source>
</reference>
<comment type="caution">
    <text evidence="2">The sequence shown here is derived from an EMBL/GenBank/DDBJ whole genome shotgun (WGS) entry which is preliminary data.</text>
</comment>
<keyword evidence="1 2" id="KW-0378">Hydrolase</keyword>
<dbReference type="EC" id="3.5.3.12" evidence="2"/>
<dbReference type="EMBL" id="JACHDZ010000003">
    <property type="protein sequence ID" value="MBB5344275.1"/>
    <property type="molecule type" value="Genomic_DNA"/>
</dbReference>
<dbReference type="AlphaFoldDB" id="A0A7W8J814"/>
<dbReference type="Pfam" id="PF04371">
    <property type="entry name" value="PAD_porph"/>
    <property type="match status" value="1"/>
</dbReference>
<gene>
    <name evidence="2" type="ORF">HDF10_002254</name>
</gene>
<evidence type="ECO:0000256" key="1">
    <source>
        <dbReference type="ARBA" id="ARBA00022801"/>
    </source>
</evidence>
<dbReference type="Gene3D" id="3.75.10.10">
    <property type="entry name" value="L-arginine/glycine Amidinotransferase, Chain A"/>
    <property type="match status" value="1"/>
</dbReference>
<dbReference type="PANTHER" id="PTHR31377:SF0">
    <property type="entry name" value="AGMATINE DEIMINASE-RELATED"/>
    <property type="match status" value="1"/>
</dbReference>
<dbReference type="GO" id="GO:0004668">
    <property type="term" value="F:protein-arginine deiminase activity"/>
    <property type="evidence" value="ECO:0007669"/>
    <property type="project" value="InterPro"/>
</dbReference>
<name>A0A7W8J814_9BACT</name>
<dbReference type="PANTHER" id="PTHR31377">
    <property type="entry name" value="AGMATINE DEIMINASE-RELATED"/>
    <property type="match status" value="1"/>
</dbReference>
<dbReference type="InterPro" id="IPR007466">
    <property type="entry name" value="Peptidyl-Arg-deiminase_porph"/>
</dbReference>
<sequence>MSRTTDNPTHYRMPAEWSPHAATWIAWPHNAEDWPGKFQPIPWVYSEIVRHLSRVEDVHILVNDLAAERRATNLLRRAGANLARLHFHHWPTDRVWLRDSGPIFVKKMTEAPINKMTEASTKHPQGELAITNWHFNAWAKYDNWHRDDQIPNHVAKLYNMPQSQPESVNHIGHPHRLVLEGGSIDTNGAGLLLTTEECLLSEIQQRNPGLGTEAETRARLEQAFHDYLGIEKVLWLHKGCAGDDTHGHVDDITRFVGENKILTAVEPNTHDENHLPLAENLDRLRSFRNLANQPFEIVELPMPAPVVFEGQRLPASYANFYIANGLVLVPTFNDPNDRHALNILAACFPDREIIGIHAVDLVWGLGTLHCLSQQEPA</sequence>